<proteinExistence type="predicted"/>
<dbReference type="SUPFAM" id="SSF56601">
    <property type="entry name" value="beta-lactamase/transpeptidase-like"/>
    <property type="match status" value="1"/>
</dbReference>
<evidence type="ECO:0000259" key="1">
    <source>
        <dbReference type="Pfam" id="PF00144"/>
    </source>
</evidence>
<evidence type="ECO:0000313" key="2">
    <source>
        <dbReference type="EMBL" id="MBP1994880.1"/>
    </source>
</evidence>
<dbReference type="Proteomes" id="UP001519287">
    <property type="component" value="Unassembled WGS sequence"/>
</dbReference>
<accession>A0ABS4J4W7</accession>
<dbReference type="InterPro" id="IPR001466">
    <property type="entry name" value="Beta-lactam-related"/>
</dbReference>
<sequence length="298" mass="33579">MKNEQFAPLLSYVQHTQQDVGSSAAALIVIQDDKIASEWYNGSHHFKSGAREVSAASLFNLYSARKTYVGLATAIAIVEGNLNIDTPVYAFIDDIPPDELGAITLRHLATKTGAKYFGKNRIEREELAGKVIERITGFNIAELITRKVLQPMQLSETEWVTAPKENLVCDFQAGDGYASVRIESNEGHERNLYTSTRDFGFWGYLHLKKGFINGTQLLPVEVFELFESLKAEEGIEKRILGWYYQQDWYYATGAAGCHCVVVPEFNAVGVRMYNKYTDNYKEDQAVFNSTLLNCLKSR</sequence>
<dbReference type="InterPro" id="IPR012338">
    <property type="entry name" value="Beta-lactam/transpept-like"/>
</dbReference>
<keyword evidence="3" id="KW-1185">Reference proteome</keyword>
<dbReference type="PANTHER" id="PTHR43283:SF7">
    <property type="entry name" value="BETA-LACTAMASE-RELATED DOMAIN-CONTAINING PROTEIN"/>
    <property type="match status" value="1"/>
</dbReference>
<organism evidence="2 3">
    <name type="scientific">Paenibacillus eucommiae</name>
    <dbReference type="NCBI Taxonomy" id="1355755"/>
    <lineage>
        <taxon>Bacteria</taxon>
        <taxon>Bacillati</taxon>
        <taxon>Bacillota</taxon>
        <taxon>Bacilli</taxon>
        <taxon>Bacillales</taxon>
        <taxon>Paenibacillaceae</taxon>
        <taxon>Paenibacillus</taxon>
    </lineage>
</organism>
<dbReference type="InterPro" id="IPR050789">
    <property type="entry name" value="Diverse_Enzym_Activities"/>
</dbReference>
<dbReference type="EMBL" id="JAGGLB010000029">
    <property type="protein sequence ID" value="MBP1994880.1"/>
    <property type="molecule type" value="Genomic_DNA"/>
</dbReference>
<dbReference type="RefSeq" id="WP_209976709.1">
    <property type="nucleotide sequence ID" value="NZ_JAGGLB010000029.1"/>
</dbReference>
<dbReference type="PANTHER" id="PTHR43283">
    <property type="entry name" value="BETA-LACTAMASE-RELATED"/>
    <property type="match status" value="1"/>
</dbReference>
<evidence type="ECO:0000313" key="3">
    <source>
        <dbReference type="Proteomes" id="UP001519287"/>
    </source>
</evidence>
<feature type="domain" description="Beta-lactamase-related" evidence="1">
    <location>
        <begin position="13"/>
        <end position="112"/>
    </location>
</feature>
<dbReference type="Pfam" id="PF00144">
    <property type="entry name" value="Beta-lactamase"/>
    <property type="match status" value="2"/>
</dbReference>
<protein>
    <submittedName>
        <fullName evidence="2">CubicO group peptidase (Beta-lactamase class C family)</fullName>
    </submittedName>
</protein>
<comment type="caution">
    <text evidence="2">The sequence shown here is derived from an EMBL/GenBank/DDBJ whole genome shotgun (WGS) entry which is preliminary data.</text>
</comment>
<dbReference type="Gene3D" id="3.40.710.10">
    <property type="entry name" value="DD-peptidase/beta-lactamase superfamily"/>
    <property type="match status" value="2"/>
</dbReference>
<reference evidence="2 3" key="1">
    <citation type="submission" date="2021-03" db="EMBL/GenBank/DDBJ databases">
        <title>Genomic Encyclopedia of Type Strains, Phase IV (KMG-IV): sequencing the most valuable type-strain genomes for metagenomic binning, comparative biology and taxonomic classification.</title>
        <authorList>
            <person name="Goeker M."/>
        </authorList>
    </citation>
    <scope>NUCLEOTIDE SEQUENCE [LARGE SCALE GENOMIC DNA]</scope>
    <source>
        <strain evidence="2 3">DSM 26048</strain>
    </source>
</reference>
<gene>
    <name evidence="2" type="ORF">J2Z66_006521</name>
</gene>
<feature type="domain" description="Beta-lactamase-related" evidence="1">
    <location>
        <begin position="127"/>
        <end position="278"/>
    </location>
</feature>
<name>A0ABS4J4W7_9BACL</name>